<dbReference type="KEGG" id="sapp:SAC06_09270"/>
<sequence>MALFELDNGRLVPAQFGREVPGGFTPDVLRAVRSQVLEIVARPLFPITWRNIHGGSAPSDLPRLTALDASGQVVAVEVVEELDADLLIDSLSRLADTAARSWVDLAREYPGDIEGFKVDWAQFRESMPPTTPNGPRLIIVAAAIEPEVRPALDVLASSGVEVHEMALRQMSNGRSFLDVSAVGPRTYGHRANLLVGDSNPVPEISGLAQKREVPAPRPRVVTDTSTRVAHEPLPARSDVVPEGSAPDVLERRVPHAPAHRSRSKSPFPSRLERRTDTGSIRIPARVDEGPEALAMVSKMVGRPTPLVLDPRFGLTVRAELGTTGLIRTAAGQFNDPTLALQAVGYGGEDGWASWHLGDVYGPTLAEAIAEINAAAR</sequence>
<organism evidence="2">
    <name type="scientific">Scrofimicrobium appendicitidis</name>
    <dbReference type="NCBI Taxonomy" id="3079930"/>
    <lineage>
        <taxon>Bacteria</taxon>
        <taxon>Bacillati</taxon>
        <taxon>Actinomycetota</taxon>
        <taxon>Actinomycetes</taxon>
        <taxon>Actinomycetales</taxon>
        <taxon>Actinomycetaceae</taxon>
        <taxon>Scrofimicrobium</taxon>
    </lineage>
</organism>
<proteinExistence type="predicted"/>
<reference evidence="2" key="1">
    <citation type="submission" date="2023-11" db="EMBL/GenBank/DDBJ databases">
        <title>Scrofimicrobium hongkongense sp. nov., isolated from a patient with peritonitis.</title>
        <authorList>
            <person name="Lao H.Y."/>
            <person name="Wong A.Y.P."/>
            <person name="Ng T.L."/>
            <person name="Wong R.Y.L."/>
            <person name="Yau M.C.Y."/>
            <person name="Lam J.Y.W."/>
            <person name="Siu G.K.H."/>
        </authorList>
    </citation>
    <scope>NUCLEOTIDE SEQUENCE</scope>
    <source>
        <strain evidence="2">R131</strain>
    </source>
</reference>
<evidence type="ECO:0000256" key="1">
    <source>
        <dbReference type="SAM" id="MobiDB-lite"/>
    </source>
</evidence>
<feature type="region of interest" description="Disordered" evidence="1">
    <location>
        <begin position="211"/>
        <end position="277"/>
    </location>
</feature>
<evidence type="ECO:0008006" key="3">
    <source>
        <dbReference type="Google" id="ProtNLM"/>
    </source>
</evidence>
<gene>
    <name evidence="2" type="ORF">SAC06_09270</name>
</gene>
<accession>A0AAU7V6B9</accession>
<evidence type="ECO:0000313" key="2">
    <source>
        <dbReference type="EMBL" id="XBW07820.1"/>
    </source>
</evidence>
<dbReference type="EMBL" id="CP138335">
    <property type="protein sequence ID" value="XBW07820.1"/>
    <property type="molecule type" value="Genomic_DNA"/>
</dbReference>
<dbReference type="RefSeq" id="WP_350258021.1">
    <property type="nucleotide sequence ID" value="NZ_CP138335.1"/>
</dbReference>
<protein>
    <recommendedName>
        <fullName evidence="3">RAMA domain-containing protein</fullName>
    </recommendedName>
</protein>
<dbReference type="AlphaFoldDB" id="A0AAU7V6B9"/>
<name>A0AAU7V6B9_9ACTO</name>